<proteinExistence type="predicted"/>
<protein>
    <submittedName>
        <fullName evidence="1">Uncharacterized protein</fullName>
    </submittedName>
</protein>
<keyword evidence="4" id="KW-1185">Reference proteome</keyword>
<comment type="caution">
    <text evidence="1">The sequence shown here is derived from an EMBL/GenBank/DDBJ whole genome shotgun (WGS) entry which is preliminary data.</text>
</comment>
<dbReference type="EMBL" id="BAAADQ010000004">
    <property type="protein sequence ID" value="GAA0538984.1"/>
    <property type="molecule type" value="Genomic_DNA"/>
</dbReference>
<reference evidence="1" key="1">
    <citation type="journal article" date="2014" name="Int. J. Syst. Evol. Microbiol.">
        <title>Complete genome sequence of Corynebacterium casei LMG S-19264T (=DSM 44701T), isolated from a smear-ripened cheese.</title>
        <authorList>
            <consortium name="US DOE Joint Genome Institute (JGI-PGF)"/>
            <person name="Walter F."/>
            <person name="Albersmeier A."/>
            <person name="Kalinowski J."/>
            <person name="Ruckert C."/>
        </authorList>
    </citation>
    <scope>NUCLEOTIDE SEQUENCE</scope>
    <source>
        <strain evidence="1">JCM 14265</strain>
    </source>
</reference>
<evidence type="ECO:0000313" key="2">
    <source>
        <dbReference type="EMBL" id="MEZ3168532.1"/>
    </source>
</evidence>
<reference evidence="2 4" key="3">
    <citation type="submission" date="2024-06" db="EMBL/GenBank/DDBJ databases">
        <title>Halorubrum miltondacostae sp. nov., a potential PHA producer isolated from an inland solar saltern in Rio Maior, Portugal.</title>
        <authorList>
            <person name="Albuquerque L."/>
            <person name="Viver T."/>
            <person name="Barroso C."/>
            <person name="Claudino R."/>
            <person name="Galvan M."/>
            <person name="Simoes G."/>
            <person name="Lobo Da Cunha A."/>
            <person name="Egas C."/>
        </authorList>
    </citation>
    <scope>NUCLEOTIDE SEQUENCE [LARGE SCALE GENOMIC DNA]</scope>
    <source>
        <strain evidence="2 4">DSM 18646</strain>
    </source>
</reference>
<organism evidence="1 3">
    <name type="scientific">Halorubrum ejinorense</name>
    <dbReference type="NCBI Taxonomy" id="425309"/>
    <lineage>
        <taxon>Archaea</taxon>
        <taxon>Methanobacteriati</taxon>
        <taxon>Methanobacteriota</taxon>
        <taxon>Stenosarchaea group</taxon>
        <taxon>Halobacteria</taxon>
        <taxon>Halobacteriales</taxon>
        <taxon>Haloferacaceae</taxon>
        <taxon>Halorubrum</taxon>
    </lineage>
</organism>
<accession>A0AAV3SR67</accession>
<dbReference type="PROSITE" id="PS51257">
    <property type="entry name" value="PROKAR_LIPOPROTEIN"/>
    <property type="match status" value="1"/>
</dbReference>
<dbReference type="Proteomes" id="UP001567571">
    <property type="component" value="Unassembled WGS sequence"/>
</dbReference>
<reference evidence="1" key="2">
    <citation type="submission" date="2023-12" db="EMBL/GenBank/DDBJ databases">
        <authorList>
            <person name="Sun Q."/>
            <person name="Inoue M."/>
        </authorList>
    </citation>
    <scope>NUCLEOTIDE SEQUENCE</scope>
    <source>
        <strain evidence="1">JCM 14265</strain>
    </source>
</reference>
<dbReference type="AlphaFoldDB" id="A0AAV3SR67"/>
<name>A0AAV3SR67_9EURY</name>
<gene>
    <name evidence="2" type="ORF">ABNG02_14510</name>
    <name evidence="1" type="ORF">GCM10008994_12690</name>
</gene>
<dbReference type="Proteomes" id="UP001501425">
    <property type="component" value="Unassembled WGS sequence"/>
</dbReference>
<sequence>MIDQKRREILGVAAVALTSGCISNDEPQVEIQEIEVVNLRDESVDVTIVAERDDEIVYEDTFEFDAIQGGSTDGVNLKESWMGGEGDLVVTVSADSIDERSLSTVSLSQDYEDTECLSVLSTIDTNGVKMYYSRGEC</sequence>
<evidence type="ECO:0000313" key="3">
    <source>
        <dbReference type="Proteomes" id="UP001501425"/>
    </source>
</evidence>
<evidence type="ECO:0000313" key="4">
    <source>
        <dbReference type="Proteomes" id="UP001567571"/>
    </source>
</evidence>
<dbReference type="EMBL" id="JBEDNW010000009">
    <property type="protein sequence ID" value="MEZ3168532.1"/>
    <property type="molecule type" value="Genomic_DNA"/>
</dbReference>
<evidence type="ECO:0000313" key="1">
    <source>
        <dbReference type="EMBL" id="GAA0538984.1"/>
    </source>
</evidence>
<dbReference type="RefSeq" id="WP_343777574.1">
    <property type="nucleotide sequence ID" value="NZ_BAAADQ010000004.1"/>
</dbReference>